<dbReference type="EMBL" id="CAJHUC010000370">
    <property type="protein sequence ID" value="CAD7695639.1"/>
    <property type="molecule type" value="Genomic_DNA"/>
</dbReference>
<sequence length="470" mass="52883">MPKRLRLIEDDGREEFAESNLWKRLAVTEETRHQPQRGAAQLEADQEQLPGDEEQVVTNGRRRPRAQEDDIAATPHEAIESLAAARGEVHLVLDLIKWLIDRNGQEVAVTPITDTRNPVQRLSQLAEDCAVRCGHKQSALSAAGTHLRAGVQALRERCRRENTFYYELAKLQSYWKVQHNPSGSEADFSFDLFLGRTAEKHSTHQPPPRVKVDILKDAMGQVKVSIDKEYRSSWKGTRSRLVDADDTNEDGGSSPQFAIGGHAVHAHLLQQQQEMVWWLLEETLHRQGAKSAHHFNFLQTLTNKLLTKTATTQDPSLAAFEPFLLQHFLSHLFQTPMSNTMVGTPDGNKLLSEVVLWLGHALWGRQHAWREVDKHVANVDNVTLHWQQSWHPCLSVLRICILGSFSGLLMVRGMGLELEGRGQRQDGSAAYFAMQTSHHEISQLMQAMQSGQQHDGDSVVEASSSVVLET</sequence>
<comment type="similarity">
    <text evidence="2">Belongs to the Mediator complex subunit 17 family.</text>
</comment>
<dbReference type="InterPro" id="IPR019313">
    <property type="entry name" value="Mediator_Med17"/>
</dbReference>
<dbReference type="GO" id="GO:0006357">
    <property type="term" value="P:regulation of transcription by RNA polymerase II"/>
    <property type="evidence" value="ECO:0007669"/>
    <property type="project" value="InterPro"/>
</dbReference>
<dbReference type="GO" id="GO:0003712">
    <property type="term" value="F:transcription coregulator activity"/>
    <property type="evidence" value="ECO:0007669"/>
    <property type="project" value="InterPro"/>
</dbReference>
<gene>
    <name evidence="7" type="ORF">OSTQU699_LOCUS1000</name>
</gene>
<evidence type="ECO:0000256" key="6">
    <source>
        <dbReference type="SAM" id="MobiDB-lite"/>
    </source>
</evidence>
<keyword evidence="8" id="KW-1185">Reference proteome</keyword>
<dbReference type="PANTHER" id="PTHR13114:SF7">
    <property type="entry name" value="MEDIATOR OF RNA POLYMERASE II TRANSCRIPTION SUBUNIT 17"/>
    <property type="match status" value="1"/>
</dbReference>
<comment type="caution">
    <text evidence="7">The sequence shown here is derived from an EMBL/GenBank/DDBJ whole genome shotgun (WGS) entry which is preliminary data.</text>
</comment>
<evidence type="ECO:0000256" key="1">
    <source>
        <dbReference type="ARBA" id="ARBA00004123"/>
    </source>
</evidence>
<evidence type="ECO:0008006" key="9">
    <source>
        <dbReference type="Google" id="ProtNLM"/>
    </source>
</evidence>
<dbReference type="PANTHER" id="PTHR13114">
    <property type="entry name" value="MEDIATOR OF RNA POLYMERASE II TRANSCRIPTION SUBUNIT 17"/>
    <property type="match status" value="1"/>
</dbReference>
<dbReference type="OrthoDB" id="545455at2759"/>
<accession>A0A8S1IL35</accession>
<feature type="region of interest" description="Disordered" evidence="6">
    <location>
        <begin position="29"/>
        <end position="69"/>
    </location>
</feature>
<dbReference type="AlphaFoldDB" id="A0A8S1IL35"/>
<evidence type="ECO:0000256" key="5">
    <source>
        <dbReference type="ARBA" id="ARBA00023242"/>
    </source>
</evidence>
<keyword evidence="4" id="KW-0804">Transcription</keyword>
<dbReference type="Proteomes" id="UP000708148">
    <property type="component" value="Unassembled WGS sequence"/>
</dbReference>
<name>A0A8S1IL35_9CHLO</name>
<keyword evidence="5" id="KW-0539">Nucleus</keyword>
<comment type="subcellular location">
    <subcellularLocation>
        <location evidence="1">Nucleus</location>
    </subcellularLocation>
</comment>
<protein>
    <recommendedName>
        <fullName evidence="9">Mediator complex subunit 17</fullName>
    </recommendedName>
</protein>
<evidence type="ECO:0000313" key="8">
    <source>
        <dbReference type="Proteomes" id="UP000708148"/>
    </source>
</evidence>
<proteinExistence type="inferred from homology"/>
<keyword evidence="3" id="KW-0805">Transcription regulation</keyword>
<dbReference type="GO" id="GO:0070847">
    <property type="term" value="C:core mediator complex"/>
    <property type="evidence" value="ECO:0007669"/>
    <property type="project" value="TreeGrafter"/>
</dbReference>
<evidence type="ECO:0000256" key="2">
    <source>
        <dbReference type="ARBA" id="ARBA00005635"/>
    </source>
</evidence>
<evidence type="ECO:0000256" key="4">
    <source>
        <dbReference type="ARBA" id="ARBA00023163"/>
    </source>
</evidence>
<organism evidence="7 8">
    <name type="scientific">Ostreobium quekettii</name>
    <dbReference type="NCBI Taxonomy" id="121088"/>
    <lineage>
        <taxon>Eukaryota</taxon>
        <taxon>Viridiplantae</taxon>
        <taxon>Chlorophyta</taxon>
        <taxon>core chlorophytes</taxon>
        <taxon>Ulvophyceae</taxon>
        <taxon>TCBD clade</taxon>
        <taxon>Bryopsidales</taxon>
        <taxon>Ostreobineae</taxon>
        <taxon>Ostreobiaceae</taxon>
        <taxon>Ostreobium</taxon>
    </lineage>
</organism>
<dbReference type="GO" id="GO:0016592">
    <property type="term" value="C:mediator complex"/>
    <property type="evidence" value="ECO:0007669"/>
    <property type="project" value="InterPro"/>
</dbReference>
<feature type="compositionally biased region" description="Acidic residues" evidence="6">
    <location>
        <begin position="44"/>
        <end position="55"/>
    </location>
</feature>
<evidence type="ECO:0000313" key="7">
    <source>
        <dbReference type="EMBL" id="CAD7695639.1"/>
    </source>
</evidence>
<reference evidence="7" key="1">
    <citation type="submission" date="2020-12" db="EMBL/GenBank/DDBJ databases">
        <authorList>
            <person name="Iha C."/>
        </authorList>
    </citation>
    <scope>NUCLEOTIDE SEQUENCE</scope>
</reference>
<evidence type="ECO:0000256" key="3">
    <source>
        <dbReference type="ARBA" id="ARBA00023015"/>
    </source>
</evidence>